<gene>
    <name evidence="10" type="ORF">PVAP13_9KG550700</name>
</gene>
<dbReference type="EMBL" id="CM029053">
    <property type="protein sequence ID" value="KAG2555058.1"/>
    <property type="molecule type" value="Genomic_DNA"/>
</dbReference>
<dbReference type="GO" id="GO:0080162">
    <property type="term" value="P:endoplasmic reticulum to cytosol auxin transport"/>
    <property type="evidence" value="ECO:0007669"/>
    <property type="project" value="InterPro"/>
</dbReference>
<dbReference type="Proteomes" id="UP000823388">
    <property type="component" value="Chromosome 9K"/>
</dbReference>
<reference evidence="10" key="1">
    <citation type="submission" date="2020-05" db="EMBL/GenBank/DDBJ databases">
        <title>WGS assembly of Panicum virgatum.</title>
        <authorList>
            <person name="Lovell J.T."/>
            <person name="Jenkins J."/>
            <person name="Shu S."/>
            <person name="Juenger T.E."/>
            <person name="Schmutz J."/>
        </authorList>
    </citation>
    <scope>NUCLEOTIDE SEQUENCE</scope>
    <source>
        <strain evidence="10">AP13</strain>
    </source>
</reference>
<sequence length="305" mass="33023">MRFWSLLIVAWLPVLQVLLVGLLGALLASNRLNVLTSDARRNINKIVYIVFVPSLVFSSLASTVTLKDIISWWFMPVNMGIIFLIGAVLGWVSVKAFRPGEHLQGLVIACCSSGDWGTIPLMIVPAICNEEGSPFGDANTCNSLGLSYVSLSMALGNFYIWTHSYSVMKRSANLKEHLGQDATDDYVAFVPPTSEKFSDDVGNSISSPLPSNDLRASFLSCYVRAAKDLLVEVLKELWSPPSIAALVGFTIGAIYKMKSLVTEEGSPLRVVQDSAKLLGDAAIPCTVLILGGNLTKGLQCWGYQG</sequence>
<evidence type="ECO:0000256" key="7">
    <source>
        <dbReference type="ARBA" id="ARBA00025100"/>
    </source>
</evidence>
<dbReference type="InterPro" id="IPR045033">
    <property type="entry name" value="PILS1/3/4/5/7"/>
</dbReference>
<keyword evidence="5 9" id="KW-0472">Membrane</keyword>
<keyword evidence="4 9" id="KW-1133">Transmembrane helix</keyword>
<evidence type="ECO:0000256" key="3">
    <source>
        <dbReference type="ARBA" id="ARBA00022692"/>
    </source>
</evidence>
<keyword evidence="6" id="KW-0927">Auxin signaling pathway</keyword>
<evidence type="ECO:0000256" key="9">
    <source>
        <dbReference type="SAM" id="Phobius"/>
    </source>
</evidence>
<evidence type="ECO:0008006" key="12">
    <source>
        <dbReference type="Google" id="ProtNLM"/>
    </source>
</evidence>
<evidence type="ECO:0000256" key="5">
    <source>
        <dbReference type="ARBA" id="ARBA00023136"/>
    </source>
</evidence>
<accession>A0A8T0P254</accession>
<dbReference type="Pfam" id="PF03547">
    <property type="entry name" value="Mem_trans"/>
    <property type="match status" value="1"/>
</dbReference>
<feature type="transmembrane region" description="Helical" evidence="9">
    <location>
        <begin position="106"/>
        <end position="124"/>
    </location>
</feature>
<comment type="caution">
    <text evidence="10">The sequence shown here is derived from an EMBL/GenBank/DDBJ whole genome shotgun (WGS) entry which is preliminary data.</text>
</comment>
<comment type="function">
    <text evidence="7">Involved in cellular auxin homeostasis by regulating auxin metabolism. Regulates intracellular auxin accumulation at the endoplasmic reticulum and thus auxin availability for nuclear auxin signaling.</text>
</comment>
<name>A0A8T0P254_PANVG</name>
<keyword evidence="3 9" id="KW-0812">Transmembrane</keyword>
<dbReference type="InterPro" id="IPR004776">
    <property type="entry name" value="Mem_transp_PIN-like"/>
</dbReference>
<dbReference type="GO" id="GO:0005789">
    <property type="term" value="C:endoplasmic reticulum membrane"/>
    <property type="evidence" value="ECO:0007669"/>
    <property type="project" value="UniProtKB-SubCell"/>
</dbReference>
<evidence type="ECO:0000256" key="6">
    <source>
        <dbReference type="ARBA" id="ARBA00023294"/>
    </source>
</evidence>
<dbReference type="PANTHER" id="PTHR31651:SF34">
    <property type="entry name" value="AUXIN EFFLUX CARRIER COMPONENT"/>
    <property type="match status" value="1"/>
</dbReference>
<protein>
    <recommendedName>
        <fullName evidence="12">PIN-like protein</fullName>
    </recommendedName>
</protein>
<evidence type="ECO:0000256" key="8">
    <source>
        <dbReference type="ARBA" id="ARBA00025752"/>
    </source>
</evidence>
<keyword evidence="2" id="KW-0813">Transport</keyword>
<evidence type="ECO:0000313" key="10">
    <source>
        <dbReference type="EMBL" id="KAG2555058.1"/>
    </source>
</evidence>
<feature type="transmembrane region" description="Helical" evidence="9">
    <location>
        <begin position="6"/>
        <end position="26"/>
    </location>
</feature>
<dbReference type="GO" id="GO:0009734">
    <property type="term" value="P:auxin-activated signaling pathway"/>
    <property type="evidence" value="ECO:0007669"/>
    <property type="project" value="UniProtKB-KW"/>
</dbReference>
<feature type="transmembrane region" description="Helical" evidence="9">
    <location>
        <begin position="46"/>
        <end position="66"/>
    </location>
</feature>
<evidence type="ECO:0000256" key="4">
    <source>
        <dbReference type="ARBA" id="ARBA00022989"/>
    </source>
</evidence>
<proteinExistence type="inferred from homology"/>
<comment type="similarity">
    <text evidence="8">Belongs to the auxin efflux carrier (TC 2.A.69.2) family.</text>
</comment>
<dbReference type="PANTHER" id="PTHR31651">
    <property type="match status" value="1"/>
</dbReference>
<evidence type="ECO:0000313" key="11">
    <source>
        <dbReference type="Proteomes" id="UP000823388"/>
    </source>
</evidence>
<evidence type="ECO:0000256" key="2">
    <source>
        <dbReference type="ARBA" id="ARBA00022448"/>
    </source>
</evidence>
<keyword evidence="11" id="KW-1185">Reference proteome</keyword>
<dbReference type="AlphaFoldDB" id="A0A8T0P254"/>
<feature type="transmembrane region" description="Helical" evidence="9">
    <location>
        <begin position="144"/>
        <end position="161"/>
    </location>
</feature>
<comment type="subcellular location">
    <subcellularLocation>
        <location evidence="1">Endoplasmic reticulum membrane</location>
        <topology evidence="1">Multi-pass membrane protein</topology>
    </subcellularLocation>
</comment>
<evidence type="ECO:0000256" key="1">
    <source>
        <dbReference type="ARBA" id="ARBA00004477"/>
    </source>
</evidence>
<feature type="transmembrane region" description="Helical" evidence="9">
    <location>
        <begin position="72"/>
        <end position="94"/>
    </location>
</feature>
<organism evidence="10 11">
    <name type="scientific">Panicum virgatum</name>
    <name type="common">Blackwell switchgrass</name>
    <dbReference type="NCBI Taxonomy" id="38727"/>
    <lineage>
        <taxon>Eukaryota</taxon>
        <taxon>Viridiplantae</taxon>
        <taxon>Streptophyta</taxon>
        <taxon>Embryophyta</taxon>
        <taxon>Tracheophyta</taxon>
        <taxon>Spermatophyta</taxon>
        <taxon>Magnoliopsida</taxon>
        <taxon>Liliopsida</taxon>
        <taxon>Poales</taxon>
        <taxon>Poaceae</taxon>
        <taxon>PACMAD clade</taxon>
        <taxon>Panicoideae</taxon>
        <taxon>Panicodae</taxon>
        <taxon>Paniceae</taxon>
        <taxon>Panicinae</taxon>
        <taxon>Panicum</taxon>
        <taxon>Panicum sect. Hiantes</taxon>
    </lineage>
</organism>